<keyword evidence="4" id="KW-1185">Reference proteome</keyword>
<keyword evidence="2" id="KW-0812">Transmembrane</keyword>
<organism evidence="3 4">
    <name type="scientific">Echria macrotheca</name>
    <dbReference type="NCBI Taxonomy" id="438768"/>
    <lineage>
        <taxon>Eukaryota</taxon>
        <taxon>Fungi</taxon>
        <taxon>Dikarya</taxon>
        <taxon>Ascomycota</taxon>
        <taxon>Pezizomycotina</taxon>
        <taxon>Sordariomycetes</taxon>
        <taxon>Sordariomycetidae</taxon>
        <taxon>Sordariales</taxon>
        <taxon>Schizotheciaceae</taxon>
        <taxon>Echria</taxon>
    </lineage>
</organism>
<keyword evidence="2" id="KW-1133">Transmembrane helix</keyword>
<feature type="transmembrane region" description="Helical" evidence="2">
    <location>
        <begin position="354"/>
        <end position="375"/>
    </location>
</feature>
<keyword evidence="2" id="KW-0472">Membrane</keyword>
<dbReference type="Proteomes" id="UP001239445">
    <property type="component" value="Unassembled WGS sequence"/>
</dbReference>
<feature type="region of interest" description="Disordered" evidence="1">
    <location>
        <begin position="115"/>
        <end position="148"/>
    </location>
</feature>
<dbReference type="InterPro" id="IPR011009">
    <property type="entry name" value="Kinase-like_dom_sf"/>
</dbReference>
<dbReference type="AlphaFoldDB" id="A0AAJ0F1W9"/>
<accession>A0AAJ0F1W9</accession>
<keyword evidence="3" id="KW-0808">Transferase</keyword>
<dbReference type="Gene3D" id="1.10.510.10">
    <property type="entry name" value="Transferase(Phosphotransferase) domain 1"/>
    <property type="match status" value="1"/>
</dbReference>
<sequence length="395" mass="45242">MESTYQKGKQLTLAAHGRDSGCDRITAVITEVLPDPTMSVVMKVDLQQQENPTRGRPRSVILKLYDRRFSPSLRRKYRRQYPYDEDAERAWREYVHHDKAPALFSFMREKARLEDEGEWVESDSETEPDSDDEEDKPPRTPAETFTKKGKREGIIQWKALNLWHCETRAYAKLAHLQGHCIPQLLAVVSLTVPSTPPDLSSGTDNEYFTIGGILVEYIDGFNLTDLGAQTTVPRERWHGIVQRAVDAARYINDSGVINMDCQPRNVMVDQRTLQPKHIDFAQCLFADDMDWEEFGQLRYSKGNHHAIGGVMVVKLKKTVQYEGPEIRYSERDWGRFGNALVRLRFSAWTAMERWRLGLGFGAGVGVLAWVVWRFVPVSAFRRQLGLGSTRLVHTG</sequence>
<dbReference type="EMBL" id="MU839847">
    <property type="protein sequence ID" value="KAK1750432.1"/>
    <property type="molecule type" value="Genomic_DNA"/>
</dbReference>
<protein>
    <submittedName>
        <fullName evidence="3">Serine/threonine-protein kinase</fullName>
    </submittedName>
</protein>
<feature type="compositionally biased region" description="Acidic residues" evidence="1">
    <location>
        <begin position="115"/>
        <end position="135"/>
    </location>
</feature>
<evidence type="ECO:0000313" key="4">
    <source>
        <dbReference type="Proteomes" id="UP001239445"/>
    </source>
</evidence>
<dbReference type="SUPFAM" id="SSF56112">
    <property type="entry name" value="Protein kinase-like (PK-like)"/>
    <property type="match status" value="1"/>
</dbReference>
<name>A0AAJ0F1W9_9PEZI</name>
<gene>
    <name evidence="3" type="ORF">QBC47DRAFT_394045</name>
</gene>
<proteinExistence type="predicted"/>
<dbReference type="GO" id="GO:0016301">
    <property type="term" value="F:kinase activity"/>
    <property type="evidence" value="ECO:0007669"/>
    <property type="project" value="UniProtKB-KW"/>
</dbReference>
<evidence type="ECO:0000313" key="3">
    <source>
        <dbReference type="EMBL" id="KAK1750432.1"/>
    </source>
</evidence>
<reference evidence="3" key="1">
    <citation type="submission" date="2023-06" db="EMBL/GenBank/DDBJ databases">
        <title>Genome-scale phylogeny and comparative genomics of the fungal order Sordariales.</title>
        <authorList>
            <consortium name="Lawrence Berkeley National Laboratory"/>
            <person name="Hensen N."/>
            <person name="Bonometti L."/>
            <person name="Westerberg I."/>
            <person name="Brannstrom I.O."/>
            <person name="Guillou S."/>
            <person name="Cros-Aarteil S."/>
            <person name="Calhoun S."/>
            <person name="Haridas S."/>
            <person name="Kuo A."/>
            <person name="Mondo S."/>
            <person name="Pangilinan J."/>
            <person name="Riley R."/>
            <person name="Labutti K."/>
            <person name="Andreopoulos B."/>
            <person name="Lipzen A."/>
            <person name="Chen C."/>
            <person name="Yanf M."/>
            <person name="Daum C."/>
            <person name="Ng V."/>
            <person name="Clum A."/>
            <person name="Steindorff A."/>
            <person name="Ohm R."/>
            <person name="Martin F."/>
            <person name="Silar P."/>
            <person name="Natvig D."/>
            <person name="Lalanne C."/>
            <person name="Gautier V."/>
            <person name="Ament-Velasquez S.L."/>
            <person name="Kruys A."/>
            <person name="Hutchinson M.I."/>
            <person name="Powell A.J."/>
            <person name="Barry K."/>
            <person name="Miller A.N."/>
            <person name="Grigoriev I.V."/>
            <person name="Debuchy R."/>
            <person name="Gladieux P."/>
            <person name="Thoren M.H."/>
            <person name="Johannesson H."/>
        </authorList>
    </citation>
    <scope>NUCLEOTIDE SEQUENCE</scope>
    <source>
        <strain evidence="3">PSN4</strain>
    </source>
</reference>
<evidence type="ECO:0000256" key="2">
    <source>
        <dbReference type="SAM" id="Phobius"/>
    </source>
</evidence>
<comment type="caution">
    <text evidence="3">The sequence shown here is derived from an EMBL/GenBank/DDBJ whole genome shotgun (WGS) entry which is preliminary data.</text>
</comment>
<keyword evidence="3" id="KW-0418">Kinase</keyword>
<evidence type="ECO:0000256" key="1">
    <source>
        <dbReference type="SAM" id="MobiDB-lite"/>
    </source>
</evidence>